<feature type="domain" description="PAC" evidence="9">
    <location>
        <begin position="627"/>
        <end position="679"/>
    </location>
</feature>
<dbReference type="PANTHER" id="PTHR43304">
    <property type="entry name" value="PHYTOCHROME-LIKE PROTEIN CPH1"/>
    <property type="match status" value="1"/>
</dbReference>
<dbReference type="InterPro" id="IPR000700">
    <property type="entry name" value="PAS-assoc_C"/>
</dbReference>
<dbReference type="Gene3D" id="1.10.287.130">
    <property type="match status" value="1"/>
</dbReference>
<dbReference type="InterPro" id="IPR000014">
    <property type="entry name" value="PAS"/>
</dbReference>
<dbReference type="InterPro" id="IPR013655">
    <property type="entry name" value="PAS_fold_3"/>
</dbReference>
<feature type="domain" description="PAC" evidence="9">
    <location>
        <begin position="509"/>
        <end position="558"/>
    </location>
</feature>
<dbReference type="SUPFAM" id="SSF47384">
    <property type="entry name" value="Homodimeric domain of signal transducing histidine kinase"/>
    <property type="match status" value="1"/>
</dbReference>
<dbReference type="Pfam" id="PF02518">
    <property type="entry name" value="HATPase_c"/>
    <property type="match status" value="1"/>
</dbReference>
<feature type="domain" description="PAC" evidence="9">
    <location>
        <begin position="97"/>
        <end position="149"/>
    </location>
</feature>
<dbReference type="InterPro" id="IPR005467">
    <property type="entry name" value="His_kinase_dom"/>
</dbReference>
<dbReference type="Pfam" id="PF13426">
    <property type="entry name" value="PAS_9"/>
    <property type="match status" value="1"/>
</dbReference>
<protein>
    <recommendedName>
        <fullName evidence="2">histidine kinase</fullName>
        <ecNumber evidence="2">2.7.13.3</ecNumber>
    </recommendedName>
</protein>
<dbReference type="SUPFAM" id="SSF55785">
    <property type="entry name" value="PYP-like sensor domain (PAS domain)"/>
    <property type="match status" value="4"/>
</dbReference>
<evidence type="ECO:0000256" key="1">
    <source>
        <dbReference type="ARBA" id="ARBA00000085"/>
    </source>
</evidence>
<dbReference type="AlphaFoldDB" id="A0A4R9M257"/>
<gene>
    <name evidence="10" type="ORF">EHS15_04910</name>
</gene>
<dbReference type="PANTHER" id="PTHR43304:SF1">
    <property type="entry name" value="PAC DOMAIN-CONTAINING PROTEIN"/>
    <property type="match status" value="1"/>
</dbReference>
<dbReference type="SMART" id="SM00086">
    <property type="entry name" value="PAC"/>
    <property type="match status" value="3"/>
</dbReference>
<dbReference type="SMART" id="SM00091">
    <property type="entry name" value="PAS"/>
    <property type="match status" value="4"/>
</dbReference>
<dbReference type="Pfam" id="PF13596">
    <property type="entry name" value="PAS_10"/>
    <property type="match status" value="1"/>
</dbReference>
<dbReference type="InterPro" id="IPR052162">
    <property type="entry name" value="Sensor_kinase/Photoreceptor"/>
</dbReference>
<dbReference type="SMART" id="SM00387">
    <property type="entry name" value="HATPase_c"/>
    <property type="match status" value="1"/>
</dbReference>
<organism evidence="10 11">
    <name type="scientific">Leptospira idonii</name>
    <dbReference type="NCBI Taxonomy" id="1193500"/>
    <lineage>
        <taxon>Bacteria</taxon>
        <taxon>Pseudomonadati</taxon>
        <taxon>Spirochaetota</taxon>
        <taxon>Spirochaetia</taxon>
        <taxon>Leptospirales</taxon>
        <taxon>Leptospiraceae</taxon>
        <taxon>Leptospira</taxon>
    </lineage>
</organism>
<dbReference type="Gene3D" id="3.30.565.10">
    <property type="entry name" value="Histidine kinase-like ATPase, C-terminal domain"/>
    <property type="match status" value="1"/>
</dbReference>
<dbReference type="Gene3D" id="3.30.450.20">
    <property type="entry name" value="PAS domain"/>
    <property type="match status" value="4"/>
</dbReference>
<keyword evidence="5" id="KW-0418">Kinase</keyword>
<dbReference type="GO" id="GO:0000155">
    <property type="term" value="F:phosphorelay sensor kinase activity"/>
    <property type="evidence" value="ECO:0007669"/>
    <property type="project" value="InterPro"/>
</dbReference>
<dbReference type="Gene3D" id="3.30.450.40">
    <property type="match status" value="1"/>
</dbReference>
<dbReference type="RefSeq" id="WP_135759437.1">
    <property type="nucleotide sequence ID" value="NZ_RQHW01000016.1"/>
</dbReference>
<comment type="caution">
    <text evidence="10">The sequence shown here is derived from an EMBL/GenBank/DDBJ whole genome shotgun (WGS) entry which is preliminary data.</text>
</comment>
<reference evidence="10" key="1">
    <citation type="journal article" date="2019" name="PLoS Negl. Trop. Dis.">
        <title>Revisiting the worldwide diversity of Leptospira species in the environment.</title>
        <authorList>
            <person name="Vincent A.T."/>
            <person name="Schiettekatte O."/>
            <person name="Bourhy P."/>
            <person name="Veyrier F.J."/>
            <person name="Picardeau M."/>
        </authorList>
    </citation>
    <scope>NUCLEOTIDE SEQUENCE [LARGE SCALE GENOMIC DNA]</scope>
    <source>
        <strain evidence="10">201300427</strain>
    </source>
</reference>
<dbReference type="InterPro" id="IPR036890">
    <property type="entry name" value="HATPase_C_sf"/>
</dbReference>
<feature type="coiled-coil region" evidence="6">
    <location>
        <begin position="663"/>
        <end position="690"/>
    </location>
</feature>
<dbReference type="PROSITE" id="PS50113">
    <property type="entry name" value="PAC"/>
    <property type="match status" value="3"/>
</dbReference>
<dbReference type="InterPro" id="IPR003594">
    <property type="entry name" value="HATPase_dom"/>
</dbReference>
<dbReference type="SUPFAM" id="SSF55874">
    <property type="entry name" value="ATPase domain of HSP90 chaperone/DNA topoisomerase II/histidine kinase"/>
    <property type="match status" value="1"/>
</dbReference>
<keyword evidence="4" id="KW-0808">Transferase</keyword>
<dbReference type="InterPro" id="IPR036097">
    <property type="entry name" value="HisK_dim/P_sf"/>
</dbReference>
<dbReference type="PROSITE" id="PS50112">
    <property type="entry name" value="PAS"/>
    <property type="match status" value="2"/>
</dbReference>
<keyword evidence="3" id="KW-0597">Phosphoprotein</keyword>
<feature type="domain" description="Histidine kinase" evidence="7">
    <location>
        <begin position="697"/>
        <end position="911"/>
    </location>
</feature>
<evidence type="ECO:0000256" key="2">
    <source>
        <dbReference type="ARBA" id="ARBA00012438"/>
    </source>
</evidence>
<dbReference type="SUPFAM" id="SSF55781">
    <property type="entry name" value="GAF domain-like"/>
    <property type="match status" value="1"/>
</dbReference>
<evidence type="ECO:0000256" key="4">
    <source>
        <dbReference type="ARBA" id="ARBA00022679"/>
    </source>
</evidence>
<evidence type="ECO:0000256" key="3">
    <source>
        <dbReference type="ARBA" id="ARBA00022553"/>
    </source>
</evidence>
<dbReference type="PRINTS" id="PR00344">
    <property type="entry name" value="BCTRLSENSOR"/>
</dbReference>
<name>A0A4R9M257_9LEPT</name>
<dbReference type="OrthoDB" id="340007at2"/>
<feature type="domain" description="PAS" evidence="8">
    <location>
        <begin position="150"/>
        <end position="220"/>
    </location>
</feature>
<evidence type="ECO:0000256" key="6">
    <source>
        <dbReference type="SAM" id="Coils"/>
    </source>
</evidence>
<sequence>MIRFQANIPMQINEPNSNPELNLKQTLELLMINTEESFVFIDRNLKIVTFNYQFKRLYILYFNRDVFEGDNILDYAQEERREIVKAIYDRVLSGNIEQSEIAVPYKDGSFHYFSIRYKPAYNEDGKVIGAFVTTYNQTEQKRSQALLFSSEKRYRALVENGAEGIAILSPKGLPIYISSAIQRILGYTEKECLDEEIVSIIHPEDKEVSREMIRNSMQNPGVPITGYLARMRHKNGSWRWIGATLTNLIDEPTIGGIVQNFRDVTESHNLNREQSLINHIIRSLNDNESVDDSLTNVLHLILSHNDFRFGEAWLVGRNENRLYYQAHAEFKMNGTLPVPETPKSLEFGEGLAGHTWQTQSVEIWNDLISLPFFIRRENILSLGMVSAVGLPIQVSDKTIAVFLFFRDQPIERTSELVSSLKRVAHQIGIDLERKRIVDELNQFFNHSPELICVTGKYGYFKKVNPTFVDLLGYEEKEFYSRPISEFIHPDDRNQTMQELKRNMSGIKSYSFENRYLKKDGSVVYISWHSSEVLDQDGIIFGFGTNITEIKLANQDLLKYKNVLDHSQDGIGILETKENKLYLNKYFIQLLEYTAEEIIDRGGPFRFLYSDQNLADTVEKTLLSGKHWSGDVQLRNKSGQLLDLYLSAGAVVGDSHEILAIYGIHTDIRERKKYEEDREKLIRELTRNNHDLKQFAYITSHNLRAPLSNLTGLILAMENIPQENPLQKEILSGFKQSTNLLSETIDDLIKILIIRDNPSVEKEILHFEDILSLIQEQIKNLFNEHKPNLSVDFSRAKTVFFNKSYLESILLNLFTNAMKYKNPKVPLKIDITAYPLGKNIVLEFQDNGLGIDLVRHKDKIFGLYQRFHNHPDSKGLGLYLVKSQIQTLGGDISVEGNVNQGLKFTILFPEGRIGQ</sequence>
<evidence type="ECO:0000259" key="7">
    <source>
        <dbReference type="PROSITE" id="PS50109"/>
    </source>
</evidence>
<dbReference type="InterPro" id="IPR001610">
    <property type="entry name" value="PAC"/>
</dbReference>
<keyword evidence="11" id="KW-1185">Reference proteome</keyword>
<proteinExistence type="predicted"/>
<feature type="domain" description="PAS" evidence="8">
    <location>
        <begin position="436"/>
        <end position="506"/>
    </location>
</feature>
<dbReference type="EC" id="2.7.13.3" evidence="2"/>
<dbReference type="InterPro" id="IPR035965">
    <property type="entry name" value="PAS-like_dom_sf"/>
</dbReference>
<keyword evidence="6" id="KW-0175">Coiled coil</keyword>
<evidence type="ECO:0000256" key="5">
    <source>
        <dbReference type="ARBA" id="ARBA00022777"/>
    </source>
</evidence>
<dbReference type="NCBIfam" id="TIGR00229">
    <property type="entry name" value="sensory_box"/>
    <property type="match status" value="4"/>
</dbReference>
<comment type="catalytic activity">
    <reaction evidence="1">
        <text>ATP + protein L-histidine = ADP + protein N-phospho-L-histidine.</text>
        <dbReference type="EC" id="2.7.13.3"/>
    </reaction>
</comment>
<evidence type="ECO:0000313" key="10">
    <source>
        <dbReference type="EMBL" id="TGN20041.1"/>
    </source>
</evidence>
<dbReference type="CDD" id="cd00130">
    <property type="entry name" value="PAS"/>
    <property type="match status" value="3"/>
</dbReference>
<evidence type="ECO:0000259" key="8">
    <source>
        <dbReference type="PROSITE" id="PS50112"/>
    </source>
</evidence>
<evidence type="ECO:0000313" key="11">
    <source>
        <dbReference type="Proteomes" id="UP000298058"/>
    </source>
</evidence>
<dbReference type="Proteomes" id="UP000298058">
    <property type="component" value="Unassembled WGS sequence"/>
</dbReference>
<dbReference type="EMBL" id="RQHW01000016">
    <property type="protein sequence ID" value="TGN20041.1"/>
    <property type="molecule type" value="Genomic_DNA"/>
</dbReference>
<dbReference type="InterPro" id="IPR004358">
    <property type="entry name" value="Sig_transdc_His_kin-like_C"/>
</dbReference>
<accession>A0A4R9M257</accession>
<dbReference type="InterPro" id="IPR029016">
    <property type="entry name" value="GAF-like_dom_sf"/>
</dbReference>
<dbReference type="Pfam" id="PF08447">
    <property type="entry name" value="PAS_3"/>
    <property type="match status" value="2"/>
</dbReference>
<evidence type="ECO:0000259" key="9">
    <source>
        <dbReference type="PROSITE" id="PS50113"/>
    </source>
</evidence>
<dbReference type="PROSITE" id="PS50109">
    <property type="entry name" value="HIS_KIN"/>
    <property type="match status" value="1"/>
</dbReference>